<gene>
    <name evidence="1" type="ORF">HMPREF9418_1686</name>
</gene>
<dbReference type="EMBL" id="AFQE01000081">
    <property type="protein sequence ID" value="EGQ76706.1"/>
    <property type="molecule type" value="Genomic_DNA"/>
</dbReference>
<reference evidence="1 2" key="1">
    <citation type="submission" date="2011-05" db="EMBL/GenBank/DDBJ databases">
        <authorList>
            <person name="Muzny D."/>
            <person name="Qin X."/>
            <person name="Deng J."/>
            <person name="Jiang H."/>
            <person name="Liu Y."/>
            <person name="Qu J."/>
            <person name="Song X.-Z."/>
            <person name="Zhang L."/>
            <person name="Thornton R."/>
            <person name="Coyle M."/>
            <person name="Francisco L."/>
            <person name="Jackson L."/>
            <person name="Javaid M."/>
            <person name="Korchina V."/>
            <person name="Kovar C."/>
            <person name="Mata R."/>
            <person name="Mathew T."/>
            <person name="Ngo R."/>
            <person name="Nguyen L."/>
            <person name="Nguyen N."/>
            <person name="Okwuonu G."/>
            <person name="Ongeri F."/>
            <person name="Pham C."/>
            <person name="Simmons D."/>
            <person name="Wilczek-Boney K."/>
            <person name="Hale W."/>
            <person name="Jakkamsetti A."/>
            <person name="Pham P."/>
            <person name="Ruth R."/>
            <person name="San Lucas F."/>
            <person name="Warren J."/>
            <person name="Zhang J."/>
            <person name="Zhao Z."/>
            <person name="Zhou C."/>
            <person name="Zhu D."/>
            <person name="Lee S."/>
            <person name="Bess C."/>
            <person name="Blankenburg K."/>
            <person name="Forbes L."/>
            <person name="Fu Q."/>
            <person name="Gubbala S."/>
            <person name="Hirani K."/>
            <person name="Jayaseelan J.C."/>
            <person name="Lara F."/>
            <person name="Munidasa M."/>
            <person name="Palculict T."/>
            <person name="Patil S."/>
            <person name="Pu L.-L."/>
            <person name="Saada N."/>
            <person name="Tang L."/>
            <person name="Weissenberger G."/>
            <person name="Zhu Y."/>
            <person name="Hemphill L."/>
            <person name="Shang Y."/>
            <person name="Youmans B."/>
            <person name="Ayvaz T."/>
            <person name="Ross M."/>
            <person name="Santibanez J."/>
            <person name="Aqrawi P."/>
            <person name="Gross S."/>
            <person name="Joshi V."/>
            <person name="Fowler G."/>
            <person name="Nazareth L."/>
            <person name="Reid J."/>
            <person name="Worley K."/>
            <person name="Petrosino J."/>
            <person name="Highlander S."/>
            <person name="Gibbs R."/>
        </authorList>
    </citation>
    <scope>NUCLEOTIDE SEQUENCE [LARGE SCALE GENOMIC DNA]</scope>
    <source>
        <strain evidence="1 2">ATCC 33926</strain>
    </source>
</reference>
<sequence length="40" mass="4183">MSAICEPVKGRLKQGLGFQTTFSILANTEILLTAGACPDS</sequence>
<organism evidence="1 2">
    <name type="scientific">Neisseria macacae ATCC 33926</name>
    <dbReference type="NCBI Taxonomy" id="997348"/>
    <lineage>
        <taxon>Bacteria</taxon>
        <taxon>Pseudomonadati</taxon>
        <taxon>Pseudomonadota</taxon>
        <taxon>Betaproteobacteria</taxon>
        <taxon>Neisseriales</taxon>
        <taxon>Neisseriaceae</taxon>
        <taxon>Neisseria</taxon>
    </lineage>
</organism>
<dbReference type="Proteomes" id="UP000004982">
    <property type="component" value="Unassembled WGS sequence"/>
</dbReference>
<name>A0AA36UJU6_9NEIS</name>
<evidence type="ECO:0000313" key="2">
    <source>
        <dbReference type="Proteomes" id="UP000004982"/>
    </source>
</evidence>
<dbReference type="AlphaFoldDB" id="A0AA36UJU6"/>
<comment type="caution">
    <text evidence="1">The sequence shown here is derived from an EMBL/GenBank/DDBJ whole genome shotgun (WGS) entry which is preliminary data.</text>
</comment>
<evidence type="ECO:0000313" key="1">
    <source>
        <dbReference type="EMBL" id="EGQ76706.1"/>
    </source>
</evidence>
<proteinExistence type="predicted"/>
<protein>
    <submittedName>
        <fullName evidence="1">Uncharacterized protein</fullName>
    </submittedName>
</protein>
<accession>A0AA36UJU6</accession>